<keyword evidence="2" id="KW-0472">Membrane</keyword>
<feature type="transmembrane region" description="Helical" evidence="2">
    <location>
        <begin position="12"/>
        <end position="29"/>
    </location>
</feature>
<name>A0AAE9KXU9_9NEIS</name>
<evidence type="ECO:0000256" key="2">
    <source>
        <dbReference type="SAM" id="Phobius"/>
    </source>
</evidence>
<dbReference type="Proteomes" id="UP001056819">
    <property type="component" value="Chromosome"/>
</dbReference>
<evidence type="ECO:0000313" key="4">
    <source>
        <dbReference type="Proteomes" id="UP001056819"/>
    </source>
</evidence>
<reference evidence="3" key="1">
    <citation type="submission" date="2022-05" db="EMBL/GenBank/DDBJ databases">
        <title>Alysiella filiformis genome sequencing.</title>
        <authorList>
            <person name="Viehboeck T."/>
        </authorList>
    </citation>
    <scope>NUCLEOTIDE SEQUENCE</scope>
    <source>
        <strain evidence="3">DSM 2580</strain>
    </source>
</reference>
<proteinExistence type="predicted"/>
<keyword evidence="2" id="KW-1133">Transmembrane helix</keyword>
<dbReference type="EMBL" id="CP097501">
    <property type="protein sequence ID" value="URD66877.1"/>
    <property type="molecule type" value="Genomic_DNA"/>
</dbReference>
<feature type="region of interest" description="Disordered" evidence="1">
    <location>
        <begin position="103"/>
        <end position="124"/>
    </location>
</feature>
<keyword evidence="2" id="KW-0812">Transmembrane</keyword>
<gene>
    <name evidence="3" type="ORF">LNQ82_06550</name>
</gene>
<dbReference type="AlphaFoldDB" id="A0AAE9KXU9"/>
<feature type="transmembrane region" description="Helical" evidence="2">
    <location>
        <begin position="69"/>
        <end position="98"/>
    </location>
</feature>
<dbReference type="RefSeq" id="WP_156932322.1">
    <property type="nucleotide sequence ID" value="NZ_CP097501.1"/>
</dbReference>
<evidence type="ECO:0000256" key="1">
    <source>
        <dbReference type="SAM" id="MobiDB-lite"/>
    </source>
</evidence>
<accession>A0AAE9KXU9</accession>
<organism evidence="3 4">
    <name type="scientific">Conchiformibius steedae DSM 2580</name>
    <dbReference type="NCBI Taxonomy" id="1121352"/>
    <lineage>
        <taxon>Bacteria</taxon>
        <taxon>Pseudomonadati</taxon>
        <taxon>Pseudomonadota</taxon>
        <taxon>Betaproteobacteria</taxon>
        <taxon>Neisseriales</taxon>
        <taxon>Neisseriaceae</taxon>
        <taxon>Conchiformibius</taxon>
    </lineage>
</organism>
<sequence length="124" mass="14107">MKSEIENNIDKLFILPIVMIIALLIFLVIKRHSPTTQHTFTISMAFAGIEVFIIFVFSLIIPFGVGFALFPYIIMMFSAWIVAIALIIGTALSSFIAWRHSKKPPRSTKFILKRPPPNDKDRKS</sequence>
<protein>
    <submittedName>
        <fullName evidence="3">Uncharacterized protein</fullName>
    </submittedName>
</protein>
<evidence type="ECO:0000313" key="3">
    <source>
        <dbReference type="EMBL" id="URD66877.1"/>
    </source>
</evidence>
<feature type="transmembrane region" description="Helical" evidence="2">
    <location>
        <begin position="41"/>
        <end position="63"/>
    </location>
</feature>